<dbReference type="EMBL" id="QUSY01000503">
    <property type="protein sequence ID" value="RHY28932.1"/>
    <property type="molecule type" value="Genomic_DNA"/>
</dbReference>
<feature type="transmembrane region" description="Helical" evidence="1">
    <location>
        <begin position="316"/>
        <end position="335"/>
    </location>
</feature>
<dbReference type="PANTHER" id="PTHR12242:SF22">
    <property type="entry name" value="OS02G0130600 PROTEIN"/>
    <property type="match status" value="1"/>
</dbReference>
<organism evidence="2 3">
    <name type="scientific">Aphanomyces invadans</name>
    <dbReference type="NCBI Taxonomy" id="157072"/>
    <lineage>
        <taxon>Eukaryota</taxon>
        <taxon>Sar</taxon>
        <taxon>Stramenopiles</taxon>
        <taxon>Oomycota</taxon>
        <taxon>Saprolegniomycetes</taxon>
        <taxon>Saprolegniales</taxon>
        <taxon>Verrucalvaceae</taxon>
        <taxon>Aphanomyces</taxon>
    </lineage>
</organism>
<dbReference type="PANTHER" id="PTHR12242">
    <property type="entry name" value="OS02G0130600 PROTEIN-RELATED"/>
    <property type="match status" value="1"/>
</dbReference>
<feature type="transmembrane region" description="Helical" evidence="1">
    <location>
        <begin position="347"/>
        <end position="366"/>
    </location>
</feature>
<dbReference type="VEuPathDB" id="FungiDB:H310_10969"/>
<proteinExistence type="predicted"/>
<feature type="transmembrane region" description="Helical" evidence="1">
    <location>
        <begin position="48"/>
        <end position="67"/>
    </location>
</feature>
<dbReference type="AlphaFoldDB" id="A0A3R6Y7R5"/>
<name>A0A3R6Y7R5_9STRA</name>
<sequence length="459" mass="52514">MPGDPLLWKEIVCGLLLGIVGVVCLYRIATSPLPRPHAMPVEFHDKNAVLLGFRVASFAFFLAVWIIQMDKTTWFDFVYYTYWNFTLQTLYFGAAAVDQARRWAHRGDANRPLNALFDVIFSTVFVVALVFWIFLFNSDKSTTWTTYVVHLVNVIVLVVEFTFNEHLVQRTSFKSMPSLWKELVIGIGLAIIGVVCLVRIYKQPPTHGLLQVPFNPKNAWLLAFRIAMWSFFLVVWIIQIDSSHWFDLVYYTYWNFSLQTIYFGLAVFDQVRRWTRPTNQANGYLNTLFDVAITSCFLVALVYWILLYSPSKPTEWATWIVHLANVVIFLIEFTVNEHLIQRSSLKFVILWPALFSSLAWIGNVTFNEGFWPYNLMSMDKSIAPVIWFGIGLGHVVCFGIVLLMSAAKRHRVASPPSTAGPTTATLDVQTTDSDVHVEIATPTIKSAADKIHDKMFHQA</sequence>
<dbReference type="GO" id="GO:0016020">
    <property type="term" value="C:membrane"/>
    <property type="evidence" value="ECO:0007669"/>
    <property type="project" value="TreeGrafter"/>
</dbReference>
<protein>
    <submittedName>
        <fullName evidence="2">Uncharacterized protein</fullName>
    </submittedName>
</protein>
<feature type="transmembrane region" description="Helical" evidence="1">
    <location>
        <begin position="386"/>
        <end position="407"/>
    </location>
</feature>
<evidence type="ECO:0000313" key="2">
    <source>
        <dbReference type="EMBL" id="RHY28932.1"/>
    </source>
</evidence>
<reference evidence="2 3" key="1">
    <citation type="submission" date="2018-08" db="EMBL/GenBank/DDBJ databases">
        <title>Aphanomyces genome sequencing and annotation.</title>
        <authorList>
            <person name="Minardi D."/>
            <person name="Oidtmann B."/>
            <person name="Van Der Giezen M."/>
            <person name="Studholme D.J."/>
        </authorList>
    </citation>
    <scope>NUCLEOTIDE SEQUENCE [LARGE SCALE GENOMIC DNA]</scope>
    <source>
        <strain evidence="2 3">NJM0002</strain>
    </source>
</reference>
<dbReference type="VEuPathDB" id="FungiDB:H310_14786"/>
<feature type="transmembrane region" description="Helical" evidence="1">
    <location>
        <begin position="115"/>
        <end position="137"/>
    </location>
</feature>
<comment type="caution">
    <text evidence="2">The sequence shown here is derived from an EMBL/GenBank/DDBJ whole genome shotgun (WGS) entry which is preliminary data.</text>
</comment>
<dbReference type="Proteomes" id="UP000285060">
    <property type="component" value="Unassembled WGS sequence"/>
</dbReference>
<feature type="transmembrane region" description="Helical" evidence="1">
    <location>
        <begin position="252"/>
        <end position="271"/>
    </location>
</feature>
<feature type="transmembrane region" description="Helical" evidence="1">
    <location>
        <begin position="6"/>
        <end position="28"/>
    </location>
</feature>
<keyword evidence="1" id="KW-1133">Transmembrane helix</keyword>
<evidence type="ECO:0000256" key="1">
    <source>
        <dbReference type="SAM" id="Phobius"/>
    </source>
</evidence>
<keyword evidence="1" id="KW-0472">Membrane</keyword>
<feature type="transmembrane region" description="Helical" evidence="1">
    <location>
        <begin position="144"/>
        <end position="163"/>
    </location>
</feature>
<keyword evidence="1" id="KW-0812">Transmembrane</keyword>
<evidence type="ECO:0000313" key="3">
    <source>
        <dbReference type="Proteomes" id="UP000285060"/>
    </source>
</evidence>
<keyword evidence="3" id="KW-1185">Reference proteome</keyword>
<accession>A0A3R6Y7R5</accession>
<feature type="transmembrane region" description="Helical" evidence="1">
    <location>
        <begin position="183"/>
        <end position="201"/>
    </location>
</feature>
<gene>
    <name evidence="2" type="ORF">DYB32_005589</name>
</gene>
<feature type="transmembrane region" description="Helical" evidence="1">
    <location>
        <begin position="283"/>
        <end position="304"/>
    </location>
</feature>
<feature type="transmembrane region" description="Helical" evidence="1">
    <location>
        <begin position="222"/>
        <end position="240"/>
    </location>
</feature>